<dbReference type="STRING" id="389348.PNK_1866"/>
<dbReference type="AlphaFoldDB" id="A0A0U5ETE6"/>
<dbReference type="InParanoid" id="A0A0U5ETE6"/>
<dbReference type="Pfam" id="PF05990">
    <property type="entry name" value="DUF900"/>
    <property type="match status" value="1"/>
</dbReference>
<organism evidence="1 2">
    <name type="scientific">Candidatus Protochlamydia naegleriophila</name>
    <dbReference type="NCBI Taxonomy" id="389348"/>
    <lineage>
        <taxon>Bacteria</taxon>
        <taxon>Pseudomonadati</taxon>
        <taxon>Chlamydiota</taxon>
        <taxon>Chlamydiia</taxon>
        <taxon>Parachlamydiales</taxon>
        <taxon>Parachlamydiaceae</taxon>
        <taxon>Candidatus Protochlamydia</taxon>
    </lineage>
</organism>
<dbReference type="Gene3D" id="3.40.50.1820">
    <property type="entry name" value="alpha/beta hydrolase"/>
    <property type="match status" value="1"/>
</dbReference>
<dbReference type="PANTHER" id="PTHR36513">
    <property type="entry name" value="ABC TRANSMEMBRANE TYPE-1 DOMAIN-CONTAINING PROTEIN"/>
    <property type="match status" value="1"/>
</dbReference>
<accession>A0A0U5ETE6</accession>
<protein>
    <submittedName>
        <fullName evidence="1">Putative hydrolase</fullName>
    </submittedName>
</protein>
<reference evidence="2" key="1">
    <citation type="submission" date="2015-09" db="EMBL/GenBank/DDBJ databases">
        <authorList>
            <person name="Bertelli C."/>
        </authorList>
    </citation>
    <scope>NUCLEOTIDE SEQUENCE [LARGE SCALE GENOMIC DNA]</scope>
    <source>
        <strain evidence="2">KNic</strain>
    </source>
</reference>
<dbReference type="PANTHER" id="PTHR36513:SF1">
    <property type="entry name" value="TRANSMEMBRANE PROTEIN"/>
    <property type="match status" value="1"/>
</dbReference>
<name>A0A0U5ETE6_9BACT</name>
<dbReference type="InterPro" id="IPR029058">
    <property type="entry name" value="AB_hydrolase_fold"/>
</dbReference>
<dbReference type="EMBL" id="LN879502">
    <property type="protein sequence ID" value="CUI17472.1"/>
    <property type="molecule type" value="Genomic_DNA"/>
</dbReference>
<sequence length="398" mass="44903">MKFLSRRLLWCTVLVALLCFGLIAARYINENLVGLGPIPTRSAFAGRLPSLEGDPHHFQFFYATNRANTEDTFNAQGNQLGDTIATGTFDVRISPYLAIKPFVWFDSESIKWLARNDLQKNTFVPMLRQAVQASPQKSLLIIVWGFRDWFQSAALKTAYTAYALDINTPVLLFDWPGNQGEGTRGYAASRVMATRSGQDLGQTLARAIQETGAERIWLMGSSLGCQTICDSLKWLASQPELLEGKTKIDHVVLSAPDVSANAFDETFSHQIQSVSKHLTAYVSSNDRALLMSQWLNGSRRLGRTAEISIPPEDRVGEYEFEEALELLDLQAKGARNISIIDATPINTLRNLHHFFTDSPVFFDDLYQRLLQPDDIVNRRLHTVHNRTQGMTYWILWND</sequence>
<dbReference type="PATRIC" id="fig|389348.3.peg.2095"/>
<keyword evidence="1" id="KW-0378">Hydrolase</keyword>
<dbReference type="SUPFAM" id="SSF53474">
    <property type="entry name" value="alpha/beta-Hydrolases"/>
    <property type="match status" value="1"/>
</dbReference>
<proteinExistence type="predicted"/>
<dbReference type="RefSeq" id="WP_059061669.1">
    <property type="nucleotide sequence ID" value="NZ_LN879502.1"/>
</dbReference>
<evidence type="ECO:0000313" key="2">
    <source>
        <dbReference type="Proteomes" id="UP000069902"/>
    </source>
</evidence>
<gene>
    <name evidence="1" type="ORF">PNK_1866</name>
</gene>
<dbReference type="InterPro" id="IPR010297">
    <property type="entry name" value="DUF900_hydrolase"/>
</dbReference>
<evidence type="ECO:0000313" key="1">
    <source>
        <dbReference type="EMBL" id="CUI17472.1"/>
    </source>
</evidence>
<dbReference type="Proteomes" id="UP000069902">
    <property type="component" value="Chromosome cPNK"/>
</dbReference>
<dbReference type="KEGG" id="pnl:PNK_1866"/>
<dbReference type="GO" id="GO:0016787">
    <property type="term" value="F:hydrolase activity"/>
    <property type="evidence" value="ECO:0007669"/>
    <property type="project" value="UniProtKB-KW"/>
</dbReference>
<keyword evidence="2" id="KW-1185">Reference proteome</keyword>